<proteinExistence type="predicted"/>
<keyword evidence="5" id="KW-1185">Reference proteome</keyword>
<evidence type="ECO:0000313" key="2">
    <source>
        <dbReference type="EMBL" id="RKT86198.1"/>
    </source>
</evidence>
<dbReference type="InterPro" id="IPR009839">
    <property type="entry name" value="SseB_N"/>
</dbReference>
<name>A0A1I4VB35_9PSEU</name>
<dbReference type="Proteomes" id="UP000270697">
    <property type="component" value="Unassembled WGS sequence"/>
</dbReference>
<dbReference type="EMBL" id="FOUP01000002">
    <property type="protein sequence ID" value="SFM98230.1"/>
    <property type="molecule type" value="Genomic_DNA"/>
</dbReference>
<evidence type="ECO:0000313" key="3">
    <source>
        <dbReference type="EMBL" id="SFM98230.1"/>
    </source>
</evidence>
<dbReference type="Proteomes" id="UP000199398">
    <property type="component" value="Unassembled WGS sequence"/>
</dbReference>
<dbReference type="STRING" id="455193.SAMN05421805_10291"/>
<feature type="domain" description="SseB protein N-terminal" evidence="1">
    <location>
        <begin position="29"/>
        <end position="96"/>
    </location>
</feature>
<dbReference type="OrthoDB" id="4464824at2"/>
<dbReference type="InterPro" id="IPR049975">
    <property type="entry name" value="SAV_915-like_dom"/>
</dbReference>
<dbReference type="NCBIfam" id="NF042914">
    <property type="entry name" value="SAV915_dom"/>
    <property type="match status" value="1"/>
</dbReference>
<reference evidence="2 5" key="2">
    <citation type="submission" date="2018-10" db="EMBL/GenBank/DDBJ databases">
        <title>Sequencing the genomes of 1000 actinobacteria strains.</title>
        <authorList>
            <person name="Klenk H.-P."/>
        </authorList>
    </citation>
    <scope>NUCLEOTIDE SEQUENCE [LARGE SCALE GENOMIC DNA]</scope>
    <source>
        <strain evidence="2 5">DSM 45119</strain>
    </source>
</reference>
<protein>
    <recommendedName>
        <fullName evidence="1">SseB protein N-terminal domain-containing protein</fullName>
    </recommendedName>
</protein>
<gene>
    <name evidence="2" type="ORF">ATL45_4558</name>
    <name evidence="3" type="ORF">SAMN05421805_10291</name>
</gene>
<organism evidence="3 4">
    <name type="scientific">Saccharopolyspora antimicrobica</name>
    <dbReference type="NCBI Taxonomy" id="455193"/>
    <lineage>
        <taxon>Bacteria</taxon>
        <taxon>Bacillati</taxon>
        <taxon>Actinomycetota</taxon>
        <taxon>Actinomycetes</taxon>
        <taxon>Pseudonocardiales</taxon>
        <taxon>Pseudonocardiaceae</taxon>
        <taxon>Saccharopolyspora</taxon>
    </lineage>
</organism>
<dbReference type="EMBL" id="RBXX01000002">
    <property type="protein sequence ID" value="RKT86198.1"/>
    <property type="molecule type" value="Genomic_DNA"/>
</dbReference>
<evidence type="ECO:0000313" key="4">
    <source>
        <dbReference type="Proteomes" id="UP000199398"/>
    </source>
</evidence>
<dbReference type="AlphaFoldDB" id="A0A1I4VB35"/>
<sequence length="116" mass="12536">MRAGDDQAAPAVIGADYIAEQNGEEPEPVFVPLEKRLLSRDKDATIELRRLTDGRLAVVAFTSLEALVHSCGNLQPWASLPADQVSEIQARSGADLVIWDAELPADQRRDAGGADR</sequence>
<evidence type="ECO:0000313" key="5">
    <source>
        <dbReference type="Proteomes" id="UP000270697"/>
    </source>
</evidence>
<dbReference type="Pfam" id="PF07179">
    <property type="entry name" value="SseB"/>
    <property type="match status" value="1"/>
</dbReference>
<evidence type="ECO:0000259" key="1">
    <source>
        <dbReference type="Pfam" id="PF07179"/>
    </source>
</evidence>
<reference evidence="3 4" key="1">
    <citation type="submission" date="2016-10" db="EMBL/GenBank/DDBJ databases">
        <authorList>
            <person name="de Groot N.N."/>
        </authorList>
    </citation>
    <scope>NUCLEOTIDE SEQUENCE [LARGE SCALE GENOMIC DNA]</scope>
    <source>
        <strain evidence="3 4">CPCC 201259</strain>
    </source>
</reference>
<accession>A0A1I4VB35</accession>